<dbReference type="AlphaFoldDB" id="A0A0B6S1K8"/>
<dbReference type="Pfam" id="PF00535">
    <property type="entry name" value="Glycos_transf_2"/>
    <property type="match status" value="1"/>
</dbReference>
<dbReference type="CDD" id="cd04186">
    <property type="entry name" value="GT_2_like_c"/>
    <property type="match status" value="1"/>
</dbReference>
<dbReference type="Gene3D" id="3.90.550.10">
    <property type="entry name" value="Spore Coat Polysaccharide Biosynthesis Protein SpsA, Chain A"/>
    <property type="match status" value="1"/>
</dbReference>
<dbReference type="GO" id="GO:0016740">
    <property type="term" value="F:transferase activity"/>
    <property type="evidence" value="ECO:0007669"/>
    <property type="project" value="UniProtKB-KW"/>
</dbReference>
<evidence type="ECO:0000313" key="4">
    <source>
        <dbReference type="EMBL" id="AJK49548.1"/>
    </source>
</evidence>
<dbReference type="Gene3D" id="3.40.50.150">
    <property type="entry name" value="Vaccinia Virus protein VP39"/>
    <property type="match status" value="1"/>
</dbReference>
<feature type="domain" description="Methyltransferase" evidence="3">
    <location>
        <begin position="58"/>
        <end position="140"/>
    </location>
</feature>
<name>A0A0B6S1K8_BURPL</name>
<protein>
    <submittedName>
        <fullName evidence="4">Putative glycosyl transferase</fullName>
    </submittedName>
</protein>
<evidence type="ECO:0000259" key="3">
    <source>
        <dbReference type="Pfam" id="PF13649"/>
    </source>
</evidence>
<feature type="domain" description="Glycosyltransferase 2-like" evidence="2">
    <location>
        <begin position="803"/>
        <end position="970"/>
    </location>
</feature>
<dbReference type="CDD" id="cd02440">
    <property type="entry name" value="AdoMet_MTases"/>
    <property type="match status" value="1"/>
</dbReference>
<dbReference type="Pfam" id="PF13649">
    <property type="entry name" value="Methyltransf_25"/>
    <property type="match status" value="1"/>
</dbReference>
<sequence>MTDQNQNEINSNQYWDSRFETDWESNSGREQSRFFARVAIEALPQWLQHKVRWDNLSVCDWGCAQGDGTEALAQLLSWDVTGIDFSQSAIERATHTYPAVKFSHENLLEQPDRPPFDVLFSSNTLEHFAKPWEVFGQVARYASKFIVLLLPYREYERHAEHEVTFDSTNIPLVPHPDWVLVYDAAVDTRFRQPSYWGGQQILLVYARIAQLGDYQLSLEDAKFAGEGEPADVVLAKAEKARLERAQTALVSALSKFAGEGGQGGAAPAESEAEKARAEQAQAALELERAQAAMRVSALERESEALRAQLQQLGEEHAKLAAESHQRDERIHFLQYREQALVNEVNTLLATRSWRMTAPLRAVRGAPGWMRKRAKDVSYAYQHGGVRNVVQRSLMYIPRHAKARGTGEHAPSAVQVVRPAGPAIPRAPRPRRELPDVFVFSIIDWHFRIQRPQHLAREFARAGHRVYFFTNHFEDAREPGFSIEQLDSALPLYQVKLKVQKAPAIYFAAPTAEAVEQIRAGMRLFFNWSGTERSWSIVQHGYWYPVATGLQSECVAYDCMDHHEGFGNVPQELLAIEDQMMEQADLLVATSSWLEDIARKRNPHVSVIRNAGQYRDFCDAPAERFVDPQGRQIIGYYGAIAEWFDAELVERIAQSFPDALVLLVGADSAGVGERLTKHRNVQMIGEVPYAKLPYYLYAFDVCLMPFRVIPLTLATNPVKIYEYLGAGRSVVGVDLPEMAQFGDLVRIADSHEGFIDQVRAALAALPDAPDVVARRKEFAAGQTWAHRVSDFGDAIRALPQPTVSAIVLTYNNLDLTKNCLESLERYSDGVALEIVIVDNASSDGSPAFLSTWASSRKHVKLILNDDNRGFAGGNNQGLAAATGDYLVILNNDTVVTRGWARRLVNHLRQNPGLGIIGPVTNNIGNEARVETSYQDLAAMQVEAQALTDQYLGEWFELNTVAFFCAMLPRDTYERCGPISEDYGVGFFEDDDYCRRVQAAGLRIGCAEDVFVHHHLSASFNKLGAERKRALFEANRLVYEAKWGPWTPHQYRRRKRLGN</sequence>
<reference evidence="5" key="1">
    <citation type="submission" date="2011-03" db="EMBL/GenBank/DDBJ databases">
        <authorList>
            <person name="Voget S."/>
            <person name="Streit W.R."/>
            <person name="Jaeger K.E."/>
            <person name="Daniel R."/>
        </authorList>
    </citation>
    <scope>NUCLEOTIDE SEQUENCE [LARGE SCALE GENOMIC DNA]</scope>
    <source>
        <strain evidence="5">PG1</strain>
    </source>
</reference>
<dbReference type="PANTHER" id="PTHR43179:SF7">
    <property type="entry name" value="RHAMNOSYLTRANSFERASE WBBL"/>
    <property type="match status" value="1"/>
</dbReference>
<evidence type="ECO:0000256" key="1">
    <source>
        <dbReference type="SAM" id="Coils"/>
    </source>
</evidence>
<feature type="coiled-coil region" evidence="1">
    <location>
        <begin position="270"/>
        <end position="322"/>
    </location>
</feature>
<keyword evidence="1" id="KW-0175">Coiled coil</keyword>
<dbReference type="PANTHER" id="PTHR43179">
    <property type="entry name" value="RHAMNOSYLTRANSFERASE WBBL"/>
    <property type="match status" value="1"/>
</dbReference>
<dbReference type="Gene3D" id="3.40.50.2000">
    <property type="entry name" value="Glycogen Phosphorylase B"/>
    <property type="match status" value="1"/>
</dbReference>
<gene>
    <name evidence="4" type="ORF">BGL_2c14810</name>
</gene>
<dbReference type="SUPFAM" id="SSF53756">
    <property type="entry name" value="UDP-Glycosyltransferase/glycogen phosphorylase"/>
    <property type="match status" value="1"/>
</dbReference>
<dbReference type="RefSeq" id="WP_042627974.1">
    <property type="nucleotide sequence ID" value="NZ_CP002581.1"/>
</dbReference>
<dbReference type="KEGG" id="bgp:BGL_2c14810"/>
<keyword evidence="4" id="KW-0808">Transferase</keyword>
<dbReference type="SUPFAM" id="SSF53448">
    <property type="entry name" value="Nucleotide-diphospho-sugar transferases"/>
    <property type="match status" value="1"/>
</dbReference>
<dbReference type="SUPFAM" id="SSF53335">
    <property type="entry name" value="S-adenosyl-L-methionine-dependent methyltransferases"/>
    <property type="match status" value="1"/>
</dbReference>
<dbReference type="InterPro" id="IPR029063">
    <property type="entry name" value="SAM-dependent_MTases_sf"/>
</dbReference>
<evidence type="ECO:0000259" key="2">
    <source>
        <dbReference type="Pfam" id="PF00535"/>
    </source>
</evidence>
<dbReference type="Proteomes" id="UP000031838">
    <property type="component" value="Chromosome 2"/>
</dbReference>
<evidence type="ECO:0000313" key="5">
    <source>
        <dbReference type="Proteomes" id="UP000031838"/>
    </source>
</evidence>
<dbReference type="InterPro" id="IPR041698">
    <property type="entry name" value="Methyltransf_25"/>
</dbReference>
<organism evidence="4 5">
    <name type="scientific">Burkholderia plantarii</name>
    <dbReference type="NCBI Taxonomy" id="41899"/>
    <lineage>
        <taxon>Bacteria</taxon>
        <taxon>Pseudomonadati</taxon>
        <taxon>Pseudomonadota</taxon>
        <taxon>Betaproteobacteria</taxon>
        <taxon>Burkholderiales</taxon>
        <taxon>Burkholderiaceae</taxon>
        <taxon>Burkholderia</taxon>
    </lineage>
</organism>
<keyword evidence="5" id="KW-1185">Reference proteome</keyword>
<dbReference type="EMBL" id="CP002581">
    <property type="protein sequence ID" value="AJK49548.1"/>
    <property type="molecule type" value="Genomic_DNA"/>
</dbReference>
<dbReference type="InterPro" id="IPR001173">
    <property type="entry name" value="Glyco_trans_2-like"/>
</dbReference>
<proteinExistence type="predicted"/>
<reference evidence="4 5" key="2">
    <citation type="journal article" date="2016" name="Appl. Microbiol. Biotechnol.">
        <title>Mutations improving production and secretion of extracellular lipase by Burkholderia glumae PG1.</title>
        <authorList>
            <person name="Knapp A."/>
            <person name="Voget S."/>
            <person name="Gao R."/>
            <person name="Zaburannyi N."/>
            <person name="Krysciak D."/>
            <person name="Breuer M."/>
            <person name="Hauer B."/>
            <person name="Streit W.R."/>
            <person name="Muller R."/>
            <person name="Daniel R."/>
            <person name="Jaeger K.E."/>
        </authorList>
    </citation>
    <scope>NUCLEOTIDE SEQUENCE [LARGE SCALE GENOMIC DNA]</scope>
    <source>
        <strain evidence="4 5">PG1</strain>
    </source>
</reference>
<accession>A0A0B6S1K8</accession>
<dbReference type="HOGENOM" id="CLU_009265_0_0_4"/>
<dbReference type="InterPro" id="IPR029044">
    <property type="entry name" value="Nucleotide-diphossugar_trans"/>
</dbReference>